<evidence type="ECO:0000313" key="3">
    <source>
        <dbReference type="EMBL" id="KAF6138311.1"/>
    </source>
</evidence>
<dbReference type="CDD" id="cd20406">
    <property type="entry name" value="Tudor_Agenet_AtDUF_rpt2_4"/>
    <property type="match status" value="1"/>
</dbReference>
<feature type="domain" description="Agenet" evidence="2">
    <location>
        <begin position="102"/>
        <end position="158"/>
    </location>
</feature>
<dbReference type="Proteomes" id="UP000541444">
    <property type="component" value="Unassembled WGS sequence"/>
</dbReference>
<keyword evidence="1" id="KW-0732">Signal</keyword>
<dbReference type="OrthoDB" id="2020707at2759"/>
<dbReference type="EMBL" id="JACGCM010002602">
    <property type="protein sequence ID" value="KAF6138311.1"/>
    <property type="molecule type" value="Genomic_DNA"/>
</dbReference>
<dbReference type="InterPro" id="IPR008395">
    <property type="entry name" value="Agenet-like_dom"/>
</dbReference>
<dbReference type="PANTHER" id="PTHR31917">
    <property type="entry name" value="AGENET DOMAIN-CONTAINING PROTEIN-RELATED"/>
    <property type="match status" value="1"/>
</dbReference>
<name>A0A7J7L6P7_9MAGN</name>
<dbReference type="InterPro" id="IPR014002">
    <property type="entry name" value="Agenet_dom_plant"/>
</dbReference>
<dbReference type="SMART" id="SM00743">
    <property type="entry name" value="Agenet"/>
    <property type="match status" value="2"/>
</dbReference>
<comment type="caution">
    <text evidence="3">The sequence shown here is derived from an EMBL/GenBank/DDBJ whole genome shotgun (WGS) entry which is preliminary data.</text>
</comment>
<proteinExistence type="predicted"/>
<reference evidence="3 4" key="1">
    <citation type="journal article" date="2020" name="IScience">
        <title>Genome Sequencing of the Endangered Kingdonia uniflora (Circaeasteraceae, Ranunculales) Reveals Potential Mechanisms of Evolutionary Specialization.</title>
        <authorList>
            <person name="Sun Y."/>
            <person name="Deng T."/>
            <person name="Zhang A."/>
            <person name="Moore M.J."/>
            <person name="Landis J.B."/>
            <person name="Lin N."/>
            <person name="Zhang H."/>
            <person name="Zhang X."/>
            <person name="Huang J."/>
            <person name="Zhang X."/>
            <person name="Sun H."/>
            <person name="Wang H."/>
        </authorList>
    </citation>
    <scope>NUCLEOTIDE SEQUENCE [LARGE SCALE GENOMIC DNA]</scope>
    <source>
        <strain evidence="3">TB1705</strain>
        <tissue evidence="3">Leaf</tissue>
    </source>
</reference>
<evidence type="ECO:0000259" key="2">
    <source>
        <dbReference type="SMART" id="SM00743"/>
    </source>
</evidence>
<evidence type="ECO:0000313" key="4">
    <source>
        <dbReference type="Proteomes" id="UP000541444"/>
    </source>
</evidence>
<sequence>MFRLISICLLSFLSVCLQNRSIVSKTYQRRVTHFTVGNLVEVSSDLEGFVGAWFSTKVVQVTANEKFLVEYEKLVEDDNVRLLREEVDILHIRLCPSDQQIRCFKLLQLVDVLYNDDWWTGVISKVVDGPRYIVYFKETKEEHEYVPSDVRLHQDWINGKWLTPSSQSGIDFVILSTRPVLFEVD</sequence>
<accession>A0A7J7L6P7</accession>
<evidence type="ECO:0000256" key="1">
    <source>
        <dbReference type="SAM" id="SignalP"/>
    </source>
</evidence>
<dbReference type="PANTHER" id="PTHR31917:SF147">
    <property type="entry name" value="AGENET DOMAIN-CONTAINING PROTEIN"/>
    <property type="match status" value="1"/>
</dbReference>
<protein>
    <recommendedName>
        <fullName evidence="2">Agenet domain-containing protein</fullName>
    </recommendedName>
</protein>
<dbReference type="AlphaFoldDB" id="A0A7J7L6P7"/>
<feature type="signal peptide" evidence="1">
    <location>
        <begin position="1"/>
        <end position="18"/>
    </location>
</feature>
<dbReference type="Pfam" id="PF05641">
    <property type="entry name" value="Agenet"/>
    <property type="match status" value="2"/>
</dbReference>
<gene>
    <name evidence="3" type="ORF">GIB67_001461</name>
</gene>
<keyword evidence="4" id="KW-1185">Reference proteome</keyword>
<feature type="chain" id="PRO_5029685460" description="Agenet domain-containing protein" evidence="1">
    <location>
        <begin position="19"/>
        <end position="185"/>
    </location>
</feature>
<feature type="domain" description="Agenet" evidence="2">
    <location>
        <begin position="32"/>
        <end position="100"/>
    </location>
</feature>
<dbReference type="CDD" id="cd20405">
    <property type="entry name" value="Tudor_Agenet_AtDUF_rpt1_3"/>
    <property type="match status" value="1"/>
</dbReference>
<organism evidence="3 4">
    <name type="scientific">Kingdonia uniflora</name>
    <dbReference type="NCBI Taxonomy" id="39325"/>
    <lineage>
        <taxon>Eukaryota</taxon>
        <taxon>Viridiplantae</taxon>
        <taxon>Streptophyta</taxon>
        <taxon>Embryophyta</taxon>
        <taxon>Tracheophyta</taxon>
        <taxon>Spermatophyta</taxon>
        <taxon>Magnoliopsida</taxon>
        <taxon>Ranunculales</taxon>
        <taxon>Circaeasteraceae</taxon>
        <taxon>Kingdonia</taxon>
    </lineage>
</organism>